<dbReference type="AlphaFoldDB" id="A0A2I0U4M0"/>
<dbReference type="OrthoDB" id="9119252at2759"/>
<reference evidence="2" key="1">
    <citation type="submission" date="2017-11" db="EMBL/GenBank/DDBJ databases">
        <authorList>
            <person name="Lima N.C."/>
            <person name="Parody-Merino A.M."/>
            <person name="Battley P.F."/>
            <person name="Fidler A.E."/>
            <person name="Prosdocimi F."/>
        </authorList>
    </citation>
    <scope>NUCLEOTIDE SEQUENCE [LARGE SCALE GENOMIC DNA]</scope>
</reference>
<sequence length="105" mass="12215">MEEHEPARCCCQKKNPAKRPKREDLLSFYLRMQDAKKSRSCGNKQNEIFTLPCPDSLRRDIEVLQRFIKMHEPPGDVVHEEVVIVTEETKAPKKKNNLAEVPDQV</sequence>
<organism evidence="1 2">
    <name type="scientific">Limosa lapponica baueri</name>
    <dbReference type="NCBI Taxonomy" id="1758121"/>
    <lineage>
        <taxon>Eukaryota</taxon>
        <taxon>Metazoa</taxon>
        <taxon>Chordata</taxon>
        <taxon>Craniata</taxon>
        <taxon>Vertebrata</taxon>
        <taxon>Euteleostomi</taxon>
        <taxon>Archelosauria</taxon>
        <taxon>Archosauria</taxon>
        <taxon>Dinosauria</taxon>
        <taxon>Saurischia</taxon>
        <taxon>Theropoda</taxon>
        <taxon>Coelurosauria</taxon>
        <taxon>Aves</taxon>
        <taxon>Neognathae</taxon>
        <taxon>Neoaves</taxon>
        <taxon>Charadriiformes</taxon>
        <taxon>Scolopacidae</taxon>
        <taxon>Limosa</taxon>
    </lineage>
</organism>
<keyword evidence="2" id="KW-1185">Reference proteome</keyword>
<accession>A0A2I0U4M0</accession>
<reference evidence="2" key="2">
    <citation type="submission" date="2017-12" db="EMBL/GenBank/DDBJ databases">
        <title>Genome sequence of the Bar-tailed Godwit (Limosa lapponica baueri).</title>
        <authorList>
            <person name="Lima N.C.B."/>
            <person name="Parody-Merino A.M."/>
            <person name="Battley P.F."/>
            <person name="Fidler A.E."/>
            <person name="Prosdocimi F."/>
        </authorList>
    </citation>
    <scope>NUCLEOTIDE SEQUENCE [LARGE SCALE GENOMIC DNA]</scope>
</reference>
<name>A0A2I0U4M0_LIMLA</name>
<gene>
    <name evidence="1" type="ORF">llap_8725</name>
</gene>
<protein>
    <submittedName>
        <fullName evidence="1">Uncharacterized protein</fullName>
    </submittedName>
</protein>
<evidence type="ECO:0000313" key="1">
    <source>
        <dbReference type="EMBL" id="PKU40972.1"/>
    </source>
</evidence>
<evidence type="ECO:0000313" key="2">
    <source>
        <dbReference type="Proteomes" id="UP000233556"/>
    </source>
</evidence>
<dbReference type="EMBL" id="KZ506182">
    <property type="protein sequence ID" value="PKU40972.1"/>
    <property type="molecule type" value="Genomic_DNA"/>
</dbReference>
<dbReference type="Proteomes" id="UP000233556">
    <property type="component" value="Unassembled WGS sequence"/>
</dbReference>
<proteinExistence type="predicted"/>